<feature type="domain" description="Mycothiol-dependent maleylpyruvate isomerase metal-binding" evidence="1">
    <location>
        <begin position="28"/>
        <end position="176"/>
    </location>
</feature>
<dbReference type="InterPro" id="IPR034660">
    <property type="entry name" value="DinB/YfiT-like"/>
</dbReference>
<feature type="domain" description="Bacterial SCP orthologue" evidence="2">
    <location>
        <begin position="186"/>
        <end position="278"/>
    </location>
</feature>
<dbReference type="GO" id="GO:0016853">
    <property type="term" value="F:isomerase activity"/>
    <property type="evidence" value="ECO:0007669"/>
    <property type="project" value="UniProtKB-KW"/>
</dbReference>
<gene>
    <name evidence="3" type="ORF">GCM10010315_52300</name>
</gene>
<comment type="caution">
    <text evidence="3">The sequence shown here is derived from an EMBL/GenBank/DDBJ whole genome shotgun (WGS) entry which is preliminary data.</text>
</comment>
<protein>
    <submittedName>
        <fullName evidence="3">Maleylpyruvate isomerase family mycothiol-dependent enzyme</fullName>
    </submittedName>
</protein>
<dbReference type="Proteomes" id="UP001500886">
    <property type="component" value="Unassembled WGS sequence"/>
</dbReference>
<dbReference type="InterPro" id="IPR017517">
    <property type="entry name" value="Maleyloyr_isom"/>
</dbReference>
<dbReference type="Gene3D" id="3.30.1050.40">
    <property type="match status" value="1"/>
</dbReference>
<evidence type="ECO:0000259" key="2">
    <source>
        <dbReference type="Pfam" id="PF17844"/>
    </source>
</evidence>
<dbReference type="Pfam" id="PF17844">
    <property type="entry name" value="SCP_3"/>
    <property type="match status" value="1"/>
</dbReference>
<name>A0ABP6GHL7_9ACTN</name>
<sequence length="280" mass="29565">MPSAQRKPRTRSHDPAKVRTALQGQVRAVRELVAVVCAEPDAQALLAAPTRLGRWTVGELIVHLADALDWLPRLLDEPRPSAGAKAVRTGLVEYLDGAGAKAADVARRTSEAAAALTGGGPAAVAQRLDRATERLLAVLEQADPTDVVATALGPMTVADVLVTRLVEAVVHADDLAEATGTAVRHDRHALAVVTRLFADALAVKAPGGSVELRIPPFAVVQCVEGPRHTRGTPPNVVESDPVTWIRLATGRARWEDALRATTVTASGERADISAYLPLFT</sequence>
<dbReference type="Pfam" id="PF11716">
    <property type="entry name" value="MDMPI_N"/>
    <property type="match status" value="1"/>
</dbReference>
<accession>A0ABP6GHL7</accession>
<dbReference type="NCBIfam" id="TIGR03083">
    <property type="entry name" value="maleylpyruvate isomerase family mycothiol-dependent enzyme"/>
    <property type="match status" value="1"/>
</dbReference>
<evidence type="ECO:0000313" key="4">
    <source>
        <dbReference type="Proteomes" id="UP001500886"/>
    </source>
</evidence>
<reference evidence="4" key="1">
    <citation type="journal article" date="2019" name="Int. J. Syst. Evol. Microbiol.">
        <title>The Global Catalogue of Microorganisms (GCM) 10K type strain sequencing project: providing services to taxonomists for standard genome sequencing and annotation.</title>
        <authorList>
            <consortium name="The Broad Institute Genomics Platform"/>
            <consortium name="The Broad Institute Genome Sequencing Center for Infectious Disease"/>
            <person name="Wu L."/>
            <person name="Ma J."/>
        </authorList>
    </citation>
    <scope>NUCLEOTIDE SEQUENCE [LARGE SCALE GENOMIC DNA]</scope>
    <source>
        <strain evidence="4">JCM 4542</strain>
    </source>
</reference>
<dbReference type="SUPFAM" id="SSF109854">
    <property type="entry name" value="DinB/YfiT-like putative metalloenzymes"/>
    <property type="match status" value="1"/>
</dbReference>
<organism evidence="3 4">
    <name type="scientific">Streptomyces luteosporeus</name>
    <dbReference type="NCBI Taxonomy" id="173856"/>
    <lineage>
        <taxon>Bacteria</taxon>
        <taxon>Bacillati</taxon>
        <taxon>Actinomycetota</taxon>
        <taxon>Actinomycetes</taxon>
        <taxon>Kitasatosporales</taxon>
        <taxon>Streptomycetaceae</taxon>
        <taxon>Streptomyces</taxon>
    </lineage>
</organism>
<evidence type="ECO:0000259" key="1">
    <source>
        <dbReference type="Pfam" id="PF11716"/>
    </source>
</evidence>
<dbReference type="InterPro" id="IPR024344">
    <property type="entry name" value="MDMPI_metal-binding"/>
</dbReference>
<dbReference type="EMBL" id="BAAASL010000024">
    <property type="protein sequence ID" value="GAA2723902.1"/>
    <property type="molecule type" value="Genomic_DNA"/>
</dbReference>
<keyword evidence="4" id="KW-1185">Reference proteome</keyword>
<dbReference type="InterPro" id="IPR041629">
    <property type="entry name" value="SCP_3"/>
</dbReference>
<dbReference type="RefSeq" id="WP_344438584.1">
    <property type="nucleotide sequence ID" value="NZ_BAAASL010000024.1"/>
</dbReference>
<proteinExistence type="predicted"/>
<keyword evidence="3" id="KW-0413">Isomerase</keyword>
<evidence type="ECO:0000313" key="3">
    <source>
        <dbReference type="EMBL" id="GAA2723902.1"/>
    </source>
</evidence>